<evidence type="ECO:0000259" key="11">
    <source>
        <dbReference type="Pfam" id="PF11145"/>
    </source>
</evidence>
<dbReference type="InterPro" id="IPR057425">
    <property type="entry name" value="DUF2921_N"/>
</dbReference>
<accession>A0A6P5U332</accession>
<keyword evidence="6 10" id="KW-0812">Transmembrane</keyword>
<keyword evidence="5" id="KW-0808">Transferase</keyword>
<keyword evidence="13" id="KW-1185">Reference proteome</keyword>
<evidence type="ECO:0000256" key="2">
    <source>
        <dbReference type="ARBA" id="ARBA00004127"/>
    </source>
</evidence>
<comment type="subcellular location">
    <subcellularLocation>
        <location evidence="2">Endomembrane system</location>
        <topology evidence="2">Multi-pass membrane protein</topology>
    </subcellularLocation>
</comment>
<dbReference type="GeneID" id="110773337"/>
<dbReference type="PANTHER" id="PTHR33389">
    <property type="entry name" value="FAMILY PROTEIN, PUTATIVE (DUF2921)-RELATED"/>
    <property type="match status" value="1"/>
</dbReference>
<feature type="transmembrane region" description="Helical" evidence="10">
    <location>
        <begin position="560"/>
        <end position="581"/>
    </location>
</feature>
<evidence type="ECO:0000256" key="9">
    <source>
        <dbReference type="ARBA" id="ARBA00023136"/>
    </source>
</evidence>
<evidence type="ECO:0000256" key="3">
    <source>
        <dbReference type="ARBA" id="ARBA00004906"/>
    </source>
</evidence>
<dbReference type="Proteomes" id="UP000515124">
    <property type="component" value="Unplaced"/>
</dbReference>
<keyword evidence="9 10" id="KW-0472">Membrane</keyword>
<keyword evidence="7" id="KW-0833">Ubl conjugation pathway</keyword>
<feature type="transmembrane region" description="Helical" evidence="10">
    <location>
        <begin position="514"/>
        <end position="532"/>
    </location>
</feature>
<evidence type="ECO:0000256" key="7">
    <source>
        <dbReference type="ARBA" id="ARBA00022786"/>
    </source>
</evidence>
<dbReference type="Pfam" id="PF25333">
    <property type="entry name" value="DUF2921_N"/>
    <property type="match status" value="2"/>
</dbReference>
<evidence type="ECO:0000256" key="5">
    <source>
        <dbReference type="ARBA" id="ARBA00022679"/>
    </source>
</evidence>
<evidence type="ECO:0000256" key="4">
    <source>
        <dbReference type="ARBA" id="ARBA00012483"/>
    </source>
</evidence>
<gene>
    <name evidence="14" type="primary">LOC110773337</name>
</gene>
<protein>
    <recommendedName>
        <fullName evidence="4">RING-type E3 ubiquitin transferase</fullName>
        <ecNumber evidence="4">2.3.2.27</ecNumber>
    </recommendedName>
</protein>
<dbReference type="KEGG" id="pavi:110773337"/>
<evidence type="ECO:0000256" key="6">
    <source>
        <dbReference type="ARBA" id="ARBA00022692"/>
    </source>
</evidence>
<feature type="domain" description="DUF2921" evidence="12">
    <location>
        <begin position="277"/>
        <end position="460"/>
    </location>
</feature>
<dbReference type="Pfam" id="PF11145">
    <property type="entry name" value="DUF2921"/>
    <property type="match status" value="1"/>
</dbReference>
<dbReference type="RefSeq" id="XP_021833539.1">
    <property type="nucleotide sequence ID" value="XM_021977847.1"/>
</dbReference>
<dbReference type="GO" id="GO:0012505">
    <property type="term" value="C:endomembrane system"/>
    <property type="evidence" value="ECO:0007669"/>
    <property type="project" value="UniProtKB-SubCell"/>
</dbReference>
<evidence type="ECO:0000256" key="10">
    <source>
        <dbReference type="SAM" id="Phobius"/>
    </source>
</evidence>
<name>A0A6P5U332_PRUAV</name>
<evidence type="ECO:0000313" key="14">
    <source>
        <dbReference type="RefSeq" id="XP_021833539.1"/>
    </source>
</evidence>
<comment type="pathway">
    <text evidence="3">Protein modification; protein ubiquitination.</text>
</comment>
<feature type="transmembrane region" description="Helical" evidence="10">
    <location>
        <begin position="601"/>
        <end position="620"/>
    </location>
</feature>
<evidence type="ECO:0000256" key="1">
    <source>
        <dbReference type="ARBA" id="ARBA00000900"/>
    </source>
</evidence>
<dbReference type="EC" id="2.3.2.27" evidence="4"/>
<dbReference type="PANTHER" id="PTHR33389:SF18">
    <property type="entry name" value="OS01G0677900 PROTEIN"/>
    <property type="match status" value="1"/>
</dbReference>
<keyword evidence="8 10" id="KW-1133">Transmembrane helix</keyword>
<sequence length="772" mass="86684">MVGSLVSYYSKGHNPVQTPNVVIKLHNLMNSSSFTTLISGTLQSLSKDDPNNFEPVSILMLPSRNYQYTLVSNKSDNSCSSSNNYGTDDPESSMKIERFCLELSRRVLNHEFDIKYSSHCDSAKNCSPISASNLPRVVLLKAIECSEDTRRLRVLVQFADSRRPWNQRPFVPNTTLVGEGSWDAKKNQLCVVACHFLDAADSWNNTHVGDCSTRLSLRFPAIWTIGNTSSIVGQIWSNKTVRESGYFNKITFESPQNEFRRFLLPGQKYEYTKIDEVTKLCPRRKPRVSANDKTNIYPNPFSYDMSFDMSAKNSRGVVSWGSSVPFSVGNRFYNQHWHPMKDADSIASTEAPVSAPVSYRYNISYKISIKLLSNAKLGNTSVLNEVLLISGEGIYDETEGSLCMIGCRNLGSKSLQAPTDSVDCEIIVNFQFPPSNSSGFIKGGIESKRKKSDPLYFEHLDLSSAAAYADEAERSMWRMDVEITLALVSTTLACIFVALQLFHVKNHPDVLPSISIFMLLILTLGYMIPLMLNFEAMFTKNTNHRKAFLGSSGWLEVNEVIVRALTMVGFLLKLRLLSLTWSARSVNNGTQNELWVMEKKAFIVALPVYVAGTLAALFLMDWRKIGTNDVVLSGYHEHPIWGALKSYAGLVLDSFLLPQILLNMFCTSKEKSLSVSFYLGTTFIRVLPHAYDLYRSRSSAHHQLNEAYIYASPVADFYSTAWDVIIPFVGLLFVGIIYLQQKFGGLCIVPQKLRELGEYEKVPTVTEGKLPK</sequence>
<evidence type="ECO:0000256" key="8">
    <source>
        <dbReference type="ARBA" id="ARBA00022989"/>
    </source>
</evidence>
<feature type="transmembrane region" description="Helical" evidence="10">
    <location>
        <begin position="720"/>
        <end position="739"/>
    </location>
</feature>
<proteinExistence type="predicted"/>
<feature type="domain" description="SWEET-like" evidence="11">
    <location>
        <begin position="472"/>
        <end position="753"/>
    </location>
</feature>
<reference evidence="14" key="1">
    <citation type="submission" date="2025-08" db="UniProtKB">
        <authorList>
            <consortium name="RefSeq"/>
        </authorList>
    </citation>
    <scope>IDENTIFICATION</scope>
</reference>
<feature type="domain" description="DUF2921" evidence="12">
    <location>
        <begin position="78"/>
        <end position="251"/>
    </location>
</feature>
<evidence type="ECO:0000259" key="12">
    <source>
        <dbReference type="Pfam" id="PF25333"/>
    </source>
</evidence>
<comment type="catalytic activity">
    <reaction evidence="1">
        <text>S-ubiquitinyl-[E2 ubiquitin-conjugating enzyme]-L-cysteine + [acceptor protein]-L-lysine = [E2 ubiquitin-conjugating enzyme]-L-cysteine + N(6)-ubiquitinyl-[acceptor protein]-L-lysine.</text>
        <dbReference type="EC" id="2.3.2.27"/>
    </reaction>
</comment>
<dbReference type="AlphaFoldDB" id="A0A6P5U332"/>
<dbReference type="GO" id="GO:0061630">
    <property type="term" value="F:ubiquitin protein ligase activity"/>
    <property type="evidence" value="ECO:0007669"/>
    <property type="project" value="UniProtKB-EC"/>
</dbReference>
<organism evidence="13 14">
    <name type="scientific">Prunus avium</name>
    <name type="common">Cherry</name>
    <name type="synonym">Cerasus avium</name>
    <dbReference type="NCBI Taxonomy" id="42229"/>
    <lineage>
        <taxon>Eukaryota</taxon>
        <taxon>Viridiplantae</taxon>
        <taxon>Streptophyta</taxon>
        <taxon>Embryophyta</taxon>
        <taxon>Tracheophyta</taxon>
        <taxon>Spermatophyta</taxon>
        <taxon>Magnoliopsida</taxon>
        <taxon>eudicotyledons</taxon>
        <taxon>Gunneridae</taxon>
        <taxon>Pentapetalae</taxon>
        <taxon>rosids</taxon>
        <taxon>fabids</taxon>
        <taxon>Rosales</taxon>
        <taxon>Rosaceae</taxon>
        <taxon>Amygdaloideae</taxon>
        <taxon>Amygdaleae</taxon>
        <taxon>Prunus</taxon>
    </lineage>
</organism>
<dbReference type="InterPro" id="IPR021319">
    <property type="entry name" value="DUF2921"/>
</dbReference>
<feature type="transmembrane region" description="Helical" evidence="10">
    <location>
        <begin position="483"/>
        <end position="502"/>
    </location>
</feature>
<evidence type="ECO:0000313" key="13">
    <source>
        <dbReference type="Proteomes" id="UP000515124"/>
    </source>
</evidence>